<dbReference type="GO" id="GO:0003677">
    <property type="term" value="F:DNA binding"/>
    <property type="evidence" value="ECO:0007669"/>
    <property type="project" value="InterPro"/>
</dbReference>
<dbReference type="InterPro" id="IPR041657">
    <property type="entry name" value="HTH_17"/>
</dbReference>
<evidence type="ECO:0000313" key="3">
    <source>
        <dbReference type="EMBL" id="SVB07796.1"/>
    </source>
</evidence>
<protein>
    <recommendedName>
        <fullName evidence="2">Helix-turn-helix domain-containing protein</fullName>
    </recommendedName>
</protein>
<evidence type="ECO:0000256" key="1">
    <source>
        <dbReference type="SAM" id="MobiDB-lite"/>
    </source>
</evidence>
<accession>A0A382B1U0</accession>
<dbReference type="InterPro" id="IPR010093">
    <property type="entry name" value="SinI_DNA-bd"/>
</dbReference>
<feature type="domain" description="Helix-turn-helix" evidence="2">
    <location>
        <begin position="36"/>
        <end position="81"/>
    </location>
</feature>
<gene>
    <name evidence="3" type="ORF">METZ01_LOCUS160650</name>
</gene>
<organism evidence="3">
    <name type="scientific">marine metagenome</name>
    <dbReference type="NCBI Taxonomy" id="408172"/>
    <lineage>
        <taxon>unclassified sequences</taxon>
        <taxon>metagenomes</taxon>
        <taxon>ecological metagenomes</taxon>
    </lineage>
</organism>
<reference evidence="3" key="1">
    <citation type="submission" date="2018-05" db="EMBL/GenBank/DDBJ databases">
        <authorList>
            <person name="Lanie J.A."/>
            <person name="Ng W.-L."/>
            <person name="Kazmierczak K.M."/>
            <person name="Andrzejewski T.M."/>
            <person name="Davidsen T.M."/>
            <person name="Wayne K.J."/>
            <person name="Tettelin H."/>
            <person name="Glass J.I."/>
            <person name="Rusch D."/>
            <person name="Podicherti R."/>
            <person name="Tsui H.-C.T."/>
            <person name="Winkler M.E."/>
        </authorList>
    </citation>
    <scope>NUCLEOTIDE SEQUENCE</scope>
</reference>
<dbReference type="NCBIfam" id="TIGR01764">
    <property type="entry name" value="excise"/>
    <property type="match status" value="1"/>
</dbReference>
<sequence>MAMKYTKKKGNTMTVNLRNDEKVHMGTDSEPLNERFYSVQQIADKLNIHFRTVYNLIYSGQLPSIRVGRVHRISQDHLNAFCFQQEQAELFRR</sequence>
<dbReference type="AlphaFoldDB" id="A0A382B1U0"/>
<dbReference type="InterPro" id="IPR009061">
    <property type="entry name" value="DNA-bd_dom_put_sf"/>
</dbReference>
<dbReference type="Pfam" id="PF12728">
    <property type="entry name" value="HTH_17"/>
    <property type="match status" value="1"/>
</dbReference>
<feature type="region of interest" description="Disordered" evidence="1">
    <location>
        <begin position="1"/>
        <end position="24"/>
    </location>
</feature>
<evidence type="ECO:0000259" key="2">
    <source>
        <dbReference type="Pfam" id="PF12728"/>
    </source>
</evidence>
<dbReference type="EMBL" id="UINC01027846">
    <property type="protein sequence ID" value="SVB07796.1"/>
    <property type="molecule type" value="Genomic_DNA"/>
</dbReference>
<name>A0A382B1U0_9ZZZZ</name>
<dbReference type="SUPFAM" id="SSF46955">
    <property type="entry name" value="Putative DNA-binding domain"/>
    <property type="match status" value="1"/>
</dbReference>
<feature type="compositionally biased region" description="Basic residues" evidence="1">
    <location>
        <begin position="1"/>
        <end position="10"/>
    </location>
</feature>
<proteinExistence type="predicted"/>